<organism evidence="3 4">
    <name type="scientific">Imperialibacter roseus</name>
    <dbReference type="NCBI Taxonomy" id="1324217"/>
    <lineage>
        <taxon>Bacteria</taxon>
        <taxon>Pseudomonadati</taxon>
        <taxon>Bacteroidota</taxon>
        <taxon>Cytophagia</taxon>
        <taxon>Cytophagales</taxon>
        <taxon>Flammeovirgaceae</taxon>
        <taxon>Imperialibacter</taxon>
    </lineage>
</organism>
<dbReference type="EMBL" id="CP136051">
    <property type="protein sequence ID" value="WOK07847.1"/>
    <property type="molecule type" value="Genomic_DNA"/>
</dbReference>
<dbReference type="Pfam" id="PF10022">
    <property type="entry name" value="DUF2264"/>
    <property type="match status" value="1"/>
</dbReference>
<evidence type="ECO:0000313" key="4">
    <source>
        <dbReference type="Proteomes" id="UP001302349"/>
    </source>
</evidence>
<sequence>MERRNFIKNAAGVGALGLMTPASLSAFPNGAEVAAEDDRTYWVNMLVKIADPVLTNLAAGTLKKNMPVECKEGQETSRRQVTYLEAFGRLLSGMAPWLASTSLTGKEEDLRKKYADLSRTAIGKAVDPGSPDFMNFTEHAQPLVDAAFLAHALIRAPKELWESLDSATKLNLKNAFVSSRVIRPYHSNWILFSAMVEAALAKFYNEGDAVRIELAVRQMESWYKGDGVFGDGEDFHWDYYNSYVIQPFLLDITATMIPFDKRNDQYFQKAFDKFLKIGQRYAAIQERLIMSDGSFPPIGRSLPYRIGAFQLLAQITLMEKLSEGISPASIRSALTTSMKKIMGAEGTFDKNGWLTIGFCGHQPAIAEGYISTGSLYLCSMAYLPLGLAPDNSFWAAPAADWTSKKIWNGVDVPADHAMSL</sequence>
<accession>A0ABZ0IS28</accession>
<evidence type="ECO:0000259" key="2">
    <source>
        <dbReference type="Pfam" id="PF10022"/>
    </source>
</evidence>
<dbReference type="InterPro" id="IPR016624">
    <property type="entry name" value="UCP014753"/>
</dbReference>
<proteinExistence type="predicted"/>
<protein>
    <submittedName>
        <fullName evidence="3">DUF2264 domain-containing protein</fullName>
    </submittedName>
</protein>
<feature type="signal peptide" evidence="1">
    <location>
        <begin position="1"/>
        <end position="26"/>
    </location>
</feature>
<name>A0ABZ0IS28_9BACT</name>
<keyword evidence="4" id="KW-1185">Reference proteome</keyword>
<evidence type="ECO:0000313" key="3">
    <source>
        <dbReference type="EMBL" id="WOK07847.1"/>
    </source>
</evidence>
<dbReference type="Proteomes" id="UP001302349">
    <property type="component" value="Chromosome"/>
</dbReference>
<keyword evidence="1" id="KW-0732">Signal</keyword>
<reference evidence="3 4" key="1">
    <citation type="journal article" date="2023" name="Microbiol. Resour. Announc.">
        <title>Complete Genome Sequence of Imperialibacter roseus strain P4T.</title>
        <authorList>
            <person name="Tizabi D.R."/>
            <person name="Bachvaroff T."/>
            <person name="Hill R.T."/>
        </authorList>
    </citation>
    <scope>NUCLEOTIDE SEQUENCE [LARGE SCALE GENOMIC DNA]</scope>
    <source>
        <strain evidence="3 4">P4T</strain>
    </source>
</reference>
<dbReference type="PANTHER" id="PTHR35339">
    <property type="entry name" value="LINALOOL DEHYDRATASE_ISOMERASE DOMAIN-CONTAINING PROTEIN"/>
    <property type="match status" value="1"/>
</dbReference>
<gene>
    <name evidence="3" type="ORF">RT717_04300</name>
</gene>
<dbReference type="InterPro" id="IPR049349">
    <property type="entry name" value="DUF2264_N"/>
</dbReference>
<dbReference type="RefSeq" id="WP_317490496.1">
    <property type="nucleotide sequence ID" value="NZ_CP136051.1"/>
</dbReference>
<feature type="chain" id="PRO_5046999363" evidence="1">
    <location>
        <begin position="27"/>
        <end position="420"/>
    </location>
</feature>
<feature type="domain" description="DUF2264" evidence="2">
    <location>
        <begin position="38"/>
        <end position="401"/>
    </location>
</feature>
<dbReference type="PIRSF" id="PIRSF014753">
    <property type="entry name" value="UCP014753"/>
    <property type="match status" value="1"/>
</dbReference>
<evidence type="ECO:0000256" key="1">
    <source>
        <dbReference type="SAM" id="SignalP"/>
    </source>
</evidence>
<dbReference type="PANTHER" id="PTHR35339:SF3">
    <property type="entry name" value="DUF2264 DOMAIN-CONTAINING PROTEIN"/>
    <property type="match status" value="1"/>
</dbReference>